<dbReference type="PROSITE" id="PS50109">
    <property type="entry name" value="HIS_KIN"/>
    <property type="match status" value="1"/>
</dbReference>
<evidence type="ECO:0000313" key="9">
    <source>
        <dbReference type="Proteomes" id="UP000199647"/>
    </source>
</evidence>
<keyword evidence="8" id="KW-0808">Transferase</keyword>
<dbReference type="InterPro" id="IPR003594">
    <property type="entry name" value="HATPase_dom"/>
</dbReference>
<evidence type="ECO:0000259" key="6">
    <source>
        <dbReference type="PROSITE" id="PS50109"/>
    </source>
</evidence>
<dbReference type="InterPro" id="IPR036097">
    <property type="entry name" value="HisK_dim/P_sf"/>
</dbReference>
<dbReference type="SUPFAM" id="SSF52172">
    <property type="entry name" value="CheY-like"/>
    <property type="match status" value="1"/>
</dbReference>
<dbReference type="InterPro" id="IPR005467">
    <property type="entry name" value="His_kinase_dom"/>
</dbReference>
<gene>
    <name evidence="8" type="ORF">SAMN05216548_101457</name>
</gene>
<keyword evidence="5" id="KW-0472">Membrane</keyword>
<dbReference type="InterPro" id="IPR036890">
    <property type="entry name" value="HATPase_C_sf"/>
</dbReference>
<dbReference type="Pfam" id="PF02518">
    <property type="entry name" value="HATPase_c"/>
    <property type="match status" value="1"/>
</dbReference>
<dbReference type="PROSITE" id="PS50110">
    <property type="entry name" value="RESPONSE_REGULATORY"/>
    <property type="match status" value="1"/>
</dbReference>
<feature type="transmembrane region" description="Helical" evidence="5">
    <location>
        <begin position="187"/>
        <end position="205"/>
    </location>
</feature>
<evidence type="ECO:0000313" key="8">
    <source>
        <dbReference type="EMBL" id="SEP77374.1"/>
    </source>
</evidence>
<keyword evidence="9" id="KW-1185">Reference proteome</keyword>
<dbReference type="EMBL" id="FOFG01000001">
    <property type="protein sequence ID" value="SEP77374.1"/>
    <property type="molecule type" value="Genomic_DNA"/>
</dbReference>
<feature type="domain" description="Histidine kinase" evidence="6">
    <location>
        <begin position="257"/>
        <end position="481"/>
    </location>
</feature>
<feature type="modified residue" description="4-aspartylphosphate" evidence="4">
    <location>
        <position position="553"/>
    </location>
</feature>
<proteinExistence type="predicted"/>
<dbReference type="InterPro" id="IPR003661">
    <property type="entry name" value="HisK_dim/P_dom"/>
</dbReference>
<dbReference type="RefSeq" id="WP_177176659.1">
    <property type="nucleotide sequence ID" value="NZ_FOFG01000001.1"/>
</dbReference>
<evidence type="ECO:0000256" key="4">
    <source>
        <dbReference type="PROSITE-ProRule" id="PRU00169"/>
    </source>
</evidence>
<dbReference type="AlphaFoldDB" id="A0A1H9AKT9"/>
<dbReference type="Pfam" id="PF05227">
    <property type="entry name" value="CHASE3"/>
    <property type="match status" value="1"/>
</dbReference>
<dbReference type="Gene3D" id="1.10.287.130">
    <property type="match status" value="1"/>
</dbReference>
<evidence type="ECO:0000256" key="2">
    <source>
        <dbReference type="ARBA" id="ARBA00012438"/>
    </source>
</evidence>
<feature type="domain" description="Response regulatory" evidence="7">
    <location>
        <begin position="503"/>
        <end position="618"/>
    </location>
</feature>
<dbReference type="InterPro" id="IPR004358">
    <property type="entry name" value="Sig_transdc_His_kin-like_C"/>
</dbReference>
<dbReference type="PANTHER" id="PTHR43065">
    <property type="entry name" value="SENSOR HISTIDINE KINASE"/>
    <property type="match status" value="1"/>
</dbReference>
<dbReference type="SMART" id="SM00388">
    <property type="entry name" value="HisKA"/>
    <property type="match status" value="1"/>
</dbReference>
<dbReference type="PRINTS" id="PR00344">
    <property type="entry name" value="BCTRLSENSOR"/>
</dbReference>
<feature type="transmembrane region" description="Helical" evidence="5">
    <location>
        <begin position="12"/>
        <end position="34"/>
    </location>
</feature>
<accession>A0A1H9AKT9</accession>
<dbReference type="PANTHER" id="PTHR43065:SF49">
    <property type="entry name" value="HISTIDINE KINASE"/>
    <property type="match status" value="1"/>
</dbReference>
<dbReference type="Pfam" id="PF00072">
    <property type="entry name" value="Response_reg"/>
    <property type="match status" value="1"/>
</dbReference>
<sequence>MIAPSRFALRSPVIPLAVGFALLAAVVIATGWFIEQSKIDSRAIRNIVSIEDGLARTLTLVLDAETGQRGYLLTGDESYLAPFNAALKDLPGQLANLKAKLAGDSGQQMSYALLEPLVRDELVELQHTVGLRQAGKADDAMAIVLGGSGKAGMDRIRSLVGAMKSREALLMEARQARAERTASRLEAGGLAAIVLVLLISSAALIEARLRFRDLKFARDTLHSSNQRLQVEMLERQKAETALRQAQKMEAIGRLTGGVAHDFNNMLAIVIGNLQLAQRRLRKGVVDVDTFLTHAAEGASRAAMLTSRLLAFARRQPLSPQPIEVNKLVGGISELMRRTLGEEIAIETVLAGGLWRIHADANQLESALLNLALNARDAMPSGGRLTIETANADLDERYAASHNEVTAGQYVMIAVTDTGEGMTEEVKAQAFEPFFTTKASGHGTGLGLSQVYGFVKQSGGHAKIYSEVGRGTSIKIYLPRFSGADEATSLVQPLLQETGAPRGTVLVVEDEEAVRRISLEILRELGFRTLEASGGRAALELLDANPDISLVFTDVVMPEMNGRKLADEIKRRFPEMKILFTSGYTRNAIVHNGTLDPGTAFIAKPFSHEQIVAKLNEILHSS</sequence>
<dbReference type="Gene3D" id="3.30.565.10">
    <property type="entry name" value="Histidine kinase-like ATPase, C-terminal domain"/>
    <property type="match status" value="1"/>
</dbReference>
<dbReference type="SMART" id="SM00448">
    <property type="entry name" value="REC"/>
    <property type="match status" value="1"/>
</dbReference>
<name>A0A1H9AKT9_9HYPH</name>
<keyword evidence="5" id="KW-1133">Transmembrane helix</keyword>
<dbReference type="SMART" id="SM00387">
    <property type="entry name" value="HATPase_c"/>
    <property type="match status" value="1"/>
</dbReference>
<dbReference type="InterPro" id="IPR007891">
    <property type="entry name" value="CHASE3"/>
</dbReference>
<protein>
    <recommendedName>
        <fullName evidence="2">histidine kinase</fullName>
        <ecNumber evidence="2">2.7.13.3</ecNumber>
    </recommendedName>
</protein>
<reference evidence="8 9" key="1">
    <citation type="submission" date="2016-10" db="EMBL/GenBank/DDBJ databases">
        <authorList>
            <person name="de Groot N.N."/>
        </authorList>
    </citation>
    <scope>NUCLEOTIDE SEQUENCE [LARGE SCALE GENOMIC DNA]</scope>
    <source>
        <strain evidence="8 9">A52C2</strain>
    </source>
</reference>
<dbReference type="GO" id="GO:0000155">
    <property type="term" value="F:phosphorelay sensor kinase activity"/>
    <property type="evidence" value="ECO:0007669"/>
    <property type="project" value="InterPro"/>
</dbReference>
<evidence type="ECO:0000256" key="5">
    <source>
        <dbReference type="SAM" id="Phobius"/>
    </source>
</evidence>
<organism evidence="8 9">
    <name type="scientific">Faunimonas pinastri</name>
    <dbReference type="NCBI Taxonomy" id="1855383"/>
    <lineage>
        <taxon>Bacteria</taxon>
        <taxon>Pseudomonadati</taxon>
        <taxon>Pseudomonadota</taxon>
        <taxon>Alphaproteobacteria</taxon>
        <taxon>Hyphomicrobiales</taxon>
        <taxon>Afifellaceae</taxon>
        <taxon>Faunimonas</taxon>
    </lineage>
</organism>
<dbReference type="SUPFAM" id="SSF55874">
    <property type="entry name" value="ATPase domain of HSP90 chaperone/DNA topoisomerase II/histidine kinase"/>
    <property type="match status" value="1"/>
</dbReference>
<keyword evidence="3 4" id="KW-0597">Phosphoprotein</keyword>
<evidence type="ECO:0000256" key="3">
    <source>
        <dbReference type="ARBA" id="ARBA00022553"/>
    </source>
</evidence>
<evidence type="ECO:0000259" key="7">
    <source>
        <dbReference type="PROSITE" id="PS50110"/>
    </source>
</evidence>
<dbReference type="CDD" id="cd16919">
    <property type="entry name" value="HATPase_CckA-like"/>
    <property type="match status" value="1"/>
</dbReference>
<dbReference type="Proteomes" id="UP000199647">
    <property type="component" value="Unassembled WGS sequence"/>
</dbReference>
<keyword evidence="8" id="KW-0418">Kinase</keyword>
<dbReference type="CDD" id="cd19410">
    <property type="entry name" value="HK9-like_sensor"/>
    <property type="match status" value="1"/>
</dbReference>
<dbReference type="InterPro" id="IPR011006">
    <property type="entry name" value="CheY-like_superfamily"/>
</dbReference>
<dbReference type="InterPro" id="IPR001789">
    <property type="entry name" value="Sig_transdc_resp-reg_receiver"/>
</dbReference>
<comment type="catalytic activity">
    <reaction evidence="1">
        <text>ATP + protein L-histidine = ADP + protein N-phospho-L-histidine.</text>
        <dbReference type="EC" id="2.7.13.3"/>
    </reaction>
</comment>
<dbReference type="SUPFAM" id="SSF47384">
    <property type="entry name" value="Homodimeric domain of signal transducing histidine kinase"/>
    <property type="match status" value="1"/>
</dbReference>
<dbReference type="EC" id="2.7.13.3" evidence="2"/>
<keyword evidence="5" id="KW-0812">Transmembrane</keyword>
<dbReference type="Gene3D" id="3.40.50.2300">
    <property type="match status" value="1"/>
</dbReference>
<evidence type="ECO:0000256" key="1">
    <source>
        <dbReference type="ARBA" id="ARBA00000085"/>
    </source>
</evidence>
<dbReference type="STRING" id="1855383.SAMN05216548_101457"/>